<dbReference type="VEuPathDB" id="FungiDB:M_BR32_EuGene_00013451"/>
<accession>A0A4P7N5V8</accession>
<dbReference type="GO" id="GO:0006606">
    <property type="term" value="P:protein import into nucleus"/>
    <property type="evidence" value="ECO:0007669"/>
    <property type="project" value="TreeGrafter"/>
</dbReference>
<protein>
    <submittedName>
        <fullName evidence="5">Uncharacterized protein</fullName>
    </submittedName>
</protein>
<keyword evidence="3" id="KW-0653">Protein transport</keyword>
<sequence length="1023" mass="113029">MEDQLMGLLGNTQLADEGVRKQAELELRQAQANPAFALSLANVAAHASVSIEIRQAALITLRKFIERNWSEDNDDDDDDSSPRIPIPDHIKDELRPKLLELAISDDSERKVKASVSYVVSKIANVDFPERWPALVPTLLSVMPTGSDNQLHGALKVLNDFVEENLSEDQFFTMARDIVSAVYQVALNEQRNGLLRSLAVSVFRTCFDLLDMVKDDHPKEVKGFAEEALGGWLPFFQQVLKTPLPEGVSANGQQPDVWRGPVALKLQVARTLIKIKMVFPSLLLPHSLAFFQIIWEELTRLQVPYTSQYLENDTQGRLEDADGLPYTLDFLVLEELDFLNQCMRAAPVQKELGAQSTPWILDMIKLIVSFARIPHEEEQLWDIDVSLYLAEEGSITANYTARTACGDFLIKLGEWLAQPTLEGLYTNTKTVFSTDSNDWRSQEAALYLFTMLATDMQECNKEIPQPILQGYLELVNYAISRAEQPLLQARGYLVSGTIAKGFPPALALLDPTINAIRSDPSELVQVACIKALENYVRSGVVPGDRQLHILGAIESFLNGKDLQDIEDADDLLVALTESLRAAISINRRVVLAPDIKSLDLLFLVAQHGAQNYQVTMLVNEVFEEIVQELASDSATYATLCTRVLPTLTGALNYGEIAQNEPLITLAAELIAVLLESGVEPLPAGIVAQLLPKLNKILMESDEGEILRPAAEAVKYMVMHDHHQVFGWQDEQSKCFGLEVCLYIIDRLLGPGIEDNAASEVGGLAAELVEKAGQERLGPYLLKLLQAVATRLASASAAQFIQSLILVFARLSLAGAADVVQFLSGIEIGGQNGLQVVLSKWLENSTFFAGFDEIRQNVIALSKLYSLNDPRVAQTMVKGDLIIDQSSSKIVTRSRSKQTPDQYTMIPASLKILKVLIDELLFASGKQEAATAAAQAAKLAELDEDDGDEGWEDEPDVLDLGLGSTKNDLMSYFEGGGNRARDDETQAYLTDFFMRAARENIGGFTDWYTQLNEEEKGKLNELAAQ</sequence>
<organism evidence="5 6">
    <name type="scientific">Pyricularia oryzae</name>
    <name type="common">Rice blast fungus</name>
    <name type="synonym">Magnaporthe oryzae</name>
    <dbReference type="NCBI Taxonomy" id="318829"/>
    <lineage>
        <taxon>Eukaryota</taxon>
        <taxon>Fungi</taxon>
        <taxon>Dikarya</taxon>
        <taxon>Ascomycota</taxon>
        <taxon>Pezizomycotina</taxon>
        <taxon>Sordariomycetes</taxon>
        <taxon>Sordariomycetidae</taxon>
        <taxon>Magnaporthales</taxon>
        <taxon>Pyriculariaceae</taxon>
        <taxon>Pyricularia</taxon>
    </lineage>
</organism>
<evidence type="ECO:0000313" key="5">
    <source>
        <dbReference type="EMBL" id="QBZ56531.1"/>
    </source>
</evidence>
<dbReference type="Pfam" id="PF25018">
    <property type="entry name" value="HEAT_IPO9_c"/>
    <property type="match status" value="1"/>
</dbReference>
<evidence type="ECO:0000256" key="3">
    <source>
        <dbReference type="ARBA" id="ARBA00022927"/>
    </source>
</evidence>
<dbReference type="InterPro" id="IPR016024">
    <property type="entry name" value="ARM-type_fold"/>
</dbReference>
<dbReference type="Gene3D" id="1.25.10.10">
    <property type="entry name" value="Leucine-rich Repeat Variant"/>
    <property type="match status" value="1"/>
</dbReference>
<evidence type="ECO:0000256" key="1">
    <source>
        <dbReference type="ARBA" id="ARBA00004123"/>
    </source>
</evidence>
<dbReference type="OMA" id="NPDQYTI"/>
<dbReference type="InterPro" id="IPR056840">
    <property type="entry name" value="HEAT_IPO9_central"/>
</dbReference>
<evidence type="ECO:0000313" key="6">
    <source>
        <dbReference type="Proteomes" id="UP000294847"/>
    </source>
</evidence>
<dbReference type="SUPFAM" id="SSF48371">
    <property type="entry name" value="ARM repeat"/>
    <property type="match status" value="1"/>
</dbReference>
<dbReference type="PROSITE" id="PS50166">
    <property type="entry name" value="IMPORTIN_B_NT"/>
    <property type="match status" value="1"/>
</dbReference>
<dbReference type="AlphaFoldDB" id="A0A4P7N5V8"/>
<dbReference type="PANTHER" id="PTHR10997:SF9">
    <property type="entry name" value="IMPORTIN-9"/>
    <property type="match status" value="1"/>
</dbReference>
<dbReference type="Proteomes" id="UP000294847">
    <property type="component" value="Chromosome 2"/>
</dbReference>
<name>A0A4P7N5V8_PYROR</name>
<dbReference type="Pfam" id="PF03810">
    <property type="entry name" value="IBN_N"/>
    <property type="match status" value="1"/>
</dbReference>
<dbReference type="PANTHER" id="PTHR10997">
    <property type="entry name" value="IMPORTIN-7, 8, 11"/>
    <property type="match status" value="1"/>
</dbReference>
<dbReference type="GO" id="GO:0005635">
    <property type="term" value="C:nuclear envelope"/>
    <property type="evidence" value="ECO:0007669"/>
    <property type="project" value="TreeGrafter"/>
</dbReference>
<dbReference type="GO" id="GO:0005829">
    <property type="term" value="C:cytosol"/>
    <property type="evidence" value="ECO:0007669"/>
    <property type="project" value="TreeGrafter"/>
</dbReference>
<dbReference type="EMBL" id="CP034205">
    <property type="protein sequence ID" value="QBZ56531.1"/>
    <property type="molecule type" value="Genomic_DNA"/>
</dbReference>
<comment type="subcellular location">
    <subcellularLocation>
        <location evidence="1">Nucleus</location>
    </subcellularLocation>
</comment>
<dbReference type="SMART" id="SM00913">
    <property type="entry name" value="IBN_N"/>
    <property type="match status" value="1"/>
</dbReference>
<evidence type="ECO:0000256" key="2">
    <source>
        <dbReference type="ARBA" id="ARBA00022448"/>
    </source>
</evidence>
<gene>
    <name evidence="5" type="ORF">PoMZ_01440</name>
</gene>
<dbReference type="FunFam" id="1.25.10.10:FF:000373">
    <property type="entry name" value="Importin beta-5 subunit, putative"/>
    <property type="match status" value="1"/>
</dbReference>
<dbReference type="InterPro" id="IPR001494">
    <property type="entry name" value="Importin-beta_N"/>
</dbReference>
<dbReference type="SMR" id="A0A4P7N5V8"/>
<keyword evidence="2" id="KW-0813">Transport</keyword>
<keyword evidence="4" id="KW-0539">Nucleus</keyword>
<dbReference type="InterPro" id="IPR011989">
    <property type="entry name" value="ARM-like"/>
</dbReference>
<dbReference type="GO" id="GO:0031267">
    <property type="term" value="F:small GTPase binding"/>
    <property type="evidence" value="ECO:0007669"/>
    <property type="project" value="InterPro"/>
</dbReference>
<proteinExistence type="predicted"/>
<reference evidence="5 6" key="1">
    <citation type="journal article" date="2019" name="Mol. Biol. Evol.">
        <title>Blast fungal genomes show frequent chromosomal changes, gene gains and losses, and effector gene turnover.</title>
        <authorList>
            <person name="Gomez Luciano L.B."/>
            <person name="Jason Tsai I."/>
            <person name="Chuma I."/>
            <person name="Tosa Y."/>
            <person name="Chen Y.H."/>
            <person name="Li J.Y."/>
            <person name="Li M.Y."/>
            <person name="Jade Lu M.Y."/>
            <person name="Nakayashiki H."/>
            <person name="Li W.H."/>
        </authorList>
    </citation>
    <scope>NUCLEOTIDE SEQUENCE [LARGE SCALE GENOMIC DNA]</scope>
    <source>
        <strain evidence="5">MZ5-1-6</strain>
    </source>
</reference>
<evidence type="ECO:0000256" key="4">
    <source>
        <dbReference type="ARBA" id="ARBA00023242"/>
    </source>
</evidence>